<keyword evidence="4 7" id="KW-0378">Hydrolase</keyword>
<dbReference type="GO" id="GO:0008270">
    <property type="term" value="F:zinc ion binding"/>
    <property type="evidence" value="ECO:0007669"/>
    <property type="project" value="UniProtKB-UniRule"/>
</dbReference>
<keyword evidence="6 7" id="KW-0234">DNA repair</keyword>
<dbReference type="STRING" id="1555112.LIP_3007"/>
<sequence>MHLGCHLSVGRGFDKAVERAHELGAENLQYFPKNPRSFRLKAVDREACERASRAAREEGFLSVAHSPYVTNLSTPDEELAGITVASIANDLEIAEAYGSPYVVVHCGRHMGQGEEAGIRRMVELLDRIHEHYGGPAKLLLENTAGQGTELGTRFQELAEIRSRLAEPERAGYCVDTCHAFAAGVLDFRHWDRFLEEIQRDGFLDSVGLFHLNDSRFEAGSHRDRHAKLGQGAIGKENLTRFLAEPLFQEIPFILETPVADEAEYGQEMRFAREWVASART</sequence>
<feature type="binding site" evidence="7">
    <location>
        <position position="210"/>
    </location>
    <ligand>
        <name>Zn(2+)</name>
        <dbReference type="ChEBI" id="CHEBI:29105"/>
        <label>2</label>
    </ligand>
</feature>
<keyword evidence="2 7" id="KW-0479">Metal-binding</keyword>
<name>A0A0K2SP06_LIMPI</name>
<keyword evidence="7 9" id="KW-0255">Endonuclease</keyword>
<dbReference type="InterPro" id="IPR018246">
    <property type="entry name" value="AP_endonuc_F2_Zn_BS"/>
</dbReference>
<feature type="binding site" evidence="7">
    <location>
        <position position="105"/>
    </location>
    <ligand>
        <name>Zn(2+)</name>
        <dbReference type="ChEBI" id="CHEBI:29105"/>
        <label>1</label>
    </ligand>
</feature>
<dbReference type="GO" id="GO:0003677">
    <property type="term" value="F:DNA binding"/>
    <property type="evidence" value="ECO:0007669"/>
    <property type="project" value="InterPro"/>
</dbReference>
<dbReference type="InterPro" id="IPR013022">
    <property type="entry name" value="Xyl_isomerase-like_TIM-brl"/>
</dbReference>
<dbReference type="PANTHER" id="PTHR21445:SF0">
    <property type="entry name" value="APURINIC-APYRIMIDINIC ENDONUCLEASE"/>
    <property type="match status" value="1"/>
</dbReference>
<feature type="binding site" evidence="7">
    <location>
        <position position="141"/>
    </location>
    <ligand>
        <name>Zn(2+)</name>
        <dbReference type="ChEBI" id="CHEBI:29105"/>
        <label>2</label>
    </ligand>
</feature>
<protein>
    <recommendedName>
        <fullName evidence="7">Probable endonuclease 4</fullName>
        <ecNumber evidence="7">3.1.21.2</ecNumber>
    </recommendedName>
    <alternativeName>
        <fullName evidence="7">Endodeoxyribonuclease IV</fullName>
    </alternativeName>
    <alternativeName>
        <fullName evidence="7">Endonuclease IV</fullName>
    </alternativeName>
</protein>
<keyword evidence="5 7" id="KW-0862">Zinc</keyword>
<dbReference type="HAMAP" id="MF_00152">
    <property type="entry name" value="Nfo"/>
    <property type="match status" value="1"/>
</dbReference>
<keyword evidence="3 7" id="KW-0227">DNA damage</keyword>
<keyword evidence="7" id="KW-0540">Nuclease</keyword>
<dbReference type="GO" id="GO:0008833">
    <property type="term" value="F:deoxyribonuclease IV (phage-T4-induced) activity"/>
    <property type="evidence" value="ECO:0007669"/>
    <property type="project" value="UniProtKB-UniRule"/>
</dbReference>
<feature type="domain" description="Xylose isomerase-like TIM barrel" evidence="8">
    <location>
        <begin position="17"/>
        <end position="273"/>
    </location>
</feature>
<dbReference type="PANTHER" id="PTHR21445">
    <property type="entry name" value="ENDONUCLEASE IV ENDODEOXYRIBONUCLEASE IV"/>
    <property type="match status" value="1"/>
</dbReference>
<dbReference type="Gene3D" id="3.20.20.150">
    <property type="entry name" value="Divalent-metal-dependent TIM barrel enzymes"/>
    <property type="match status" value="1"/>
</dbReference>
<dbReference type="EC" id="3.1.21.2" evidence="7"/>
<organism evidence="9 10">
    <name type="scientific">Limnochorda pilosa</name>
    <dbReference type="NCBI Taxonomy" id="1555112"/>
    <lineage>
        <taxon>Bacteria</taxon>
        <taxon>Bacillati</taxon>
        <taxon>Bacillota</taxon>
        <taxon>Limnochordia</taxon>
        <taxon>Limnochordales</taxon>
        <taxon>Limnochordaceae</taxon>
        <taxon>Limnochorda</taxon>
    </lineage>
</organism>
<dbReference type="GO" id="GO:0003906">
    <property type="term" value="F:DNA-(apurinic or apyrimidinic site) endonuclease activity"/>
    <property type="evidence" value="ECO:0007669"/>
    <property type="project" value="TreeGrafter"/>
</dbReference>
<comment type="cofactor">
    <cofactor evidence="7">
        <name>Zn(2+)</name>
        <dbReference type="ChEBI" id="CHEBI:29105"/>
    </cofactor>
    <text evidence="7">Binds 3 Zn(2+) ions.</text>
</comment>
<dbReference type="PROSITE" id="PS00731">
    <property type="entry name" value="AP_NUCLEASE_F2_3"/>
    <property type="match status" value="1"/>
</dbReference>
<dbReference type="Pfam" id="PF01261">
    <property type="entry name" value="AP_endonuc_2"/>
    <property type="match status" value="1"/>
</dbReference>
<feature type="binding site" evidence="7">
    <location>
        <position position="223"/>
    </location>
    <ligand>
        <name>Zn(2+)</name>
        <dbReference type="ChEBI" id="CHEBI:29105"/>
        <label>3</label>
    </ligand>
</feature>
<evidence type="ECO:0000256" key="6">
    <source>
        <dbReference type="ARBA" id="ARBA00023204"/>
    </source>
</evidence>
<evidence type="ECO:0000256" key="4">
    <source>
        <dbReference type="ARBA" id="ARBA00022801"/>
    </source>
</evidence>
<dbReference type="CDD" id="cd00019">
    <property type="entry name" value="AP2Ec"/>
    <property type="match status" value="1"/>
</dbReference>
<feature type="binding site" evidence="7">
    <location>
        <position position="175"/>
    </location>
    <ligand>
        <name>Zn(2+)</name>
        <dbReference type="ChEBI" id="CHEBI:29105"/>
        <label>2</label>
    </ligand>
</feature>
<feature type="binding site" evidence="7">
    <location>
        <position position="225"/>
    </location>
    <ligand>
        <name>Zn(2+)</name>
        <dbReference type="ChEBI" id="CHEBI:29105"/>
        <label>3</label>
    </ligand>
</feature>
<evidence type="ECO:0000256" key="7">
    <source>
        <dbReference type="HAMAP-Rule" id="MF_00152"/>
    </source>
</evidence>
<reference evidence="10" key="1">
    <citation type="submission" date="2015-07" db="EMBL/GenBank/DDBJ databases">
        <title>Complete genome sequence and phylogenetic analysis of Limnochorda pilosa.</title>
        <authorList>
            <person name="Watanabe M."/>
            <person name="Kojima H."/>
            <person name="Fukui M."/>
        </authorList>
    </citation>
    <scope>NUCLEOTIDE SEQUENCE [LARGE SCALE GENOMIC DNA]</scope>
    <source>
        <strain evidence="10">HC45</strain>
    </source>
</reference>
<accession>A0A0K2SP06</accession>
<dbReference type="RefSeq" id="WP_068139777.1">
    <property type="nucleotide sequence ID" value="NZ_AP014924.1"/>
</dbReference>
<dbReference type="OrthoDB" id="9805666at2"/>
<reference evidence="10" key="2">
    <citation type="journal article" date="2016" name="Int. J. Syst. Evol. Microbiol.">
        <title>Complete genome sequence and cell structure of Limnochorda pilosa, a Gram-negative spore-former within the phylum Firmicutes.</title>
        <authorList>
            <person name="Watanabe M."/>
            <person name="Kojima H."/>
            <person name="Fukui M."/>
        </authorList>
    </citation>
    <scope>NUCLEOTIDE SEQUENCE [LARGE SCALE GENOMIC DNA]</scope>
    <source>
        <strain evidence="10">HC45</strain>
    </source>
</reference>
<evidence type="ECO:0000259" key="8">
    <source>
        <dbReference type="Pfam" id="PF01261"/>
    </source>
</evidence>
<feature type="binding site" evidence="7">
    <location>
        <position position="141"/>
    </location>
    <ligand>
        <name>Zn(2+)</name>
        <dbReference type="ChEBI" id="CHEBI:29105"/>
        <label>1</label>
    </ligand>
</feature>
<evidence type="ECO:0000256" key="5">
    <source>
        <dbReference type="ARBA" id="ARBA00022833"/>
    </source>
</evidence>
<dbReference type="GO" id="GO:0008081">
    <property type="term" value="F:phosphoric diester hydrolase activity"/>
    <property type="evidence" value="ECO:0007669"/>
    <property type="project" value="TreeGrafter"/>
</dbReference>
<dbReference type="AlphaFoldDB" id="A0A0K2SP06"/>
<dbReference type="EMBL" id="AP014924">
    <property type="protein sequence ID" value="BAS28836.1"/>
    <property type="molecule type" value="Genomic_DNA"/>
</dbReference>
<comment type="similarity">
    <text evidence="1 7">Belongs to the AP endonuclease 2 family.</text>
</comment>
<dbReference type="Proteomes" id="UP000065807">
    <property type="component" value="Chromosome"/>
</dbReference>
<evidence type="ECO:0000256" key="3">
    <source>
        <dbReference type="ARBA" id="ARBA00022763"/>
    </source>
</evidence>
<evidence type="ECO:0000256" key="2">
    <source>
        <dbReference type="ARBA" id="ARBA00022723"/>
    </source>
</evidence>
<proteinExistence type="inferred from homology"/>
<dbReference type="GO" id="GO:0006284">
    <property type="term" value="P:base-excision repair"/>
    <property type="evidence" value="ECO:0007669"/>
    <property type="project" value="TreeGrafter"/>
</dbReference>
<feature type="binding site" evidence="7">
    <location>
        <position position="65"/>
    </location>
    <ligand>
        <name>Zn(2+)</name>
        <dbReference type="ChEBI" id="CHEBI:29105"/>
        <label>1</label>
    </ligand>
</feature>
<dbReference type="PATRIC" id="fig|1555112.3.peg.3054"/>
<evidence type="ECO:0000256" key="1">
    <source>
        <dbReference type="ARBA" id="ARBA00005340"/>
    </source>
</evidence>
<evidence type="ECO:0000313" key="10">
    <source>
        <dbReference type="Proteomes" id="UP000065807"/>
    </source>
</evidence>
<dbReference type="NCBIfam" id="TIGR00587">
    <property type="entry name" value="nfo"/>
    <property type="match status" value="1"/>
</dbReference>
<keyword evidence="10" id="KW-1185">Reference proteome</keyword>
<dbReference type="InterPro" id="IPR036237">
    <property type="entry name" value="Xyl_isomerase-like_sf"/>
</dbReference>
<dbReference type="SUPFAM" id="SSF51658">
    <property type="entry name" value="Xylose isomerase-like"/>
    <property type="match status" value="1"/>
</dbReference>
<dbReference type="InterPro" id="IPR001719">
    <property type="entry name" value="AP_endonuc_2"/>
</dbReference>
<feature type="binding site" evidence="7">
    <location>
        <position position="178"/>
    </location>
    <ligand>
        <name>Zn(2+)</name>
        <dbReference type="ChEBI" id="CHEBI:29105"/>
        <label>3</label>
    </ligand>
</feature>
<gene>
    <name evidence="7" type="primary">nfo</name>
    <name evidence="9" type="ORF">LIP_3007</name>
</gene>
<dbReference type="SMART" id="SM00518">
    <property type="entry name" value="AP2Ec"/>
    <property type="match status" value="1"/>
</dbReference>
<feature type="binding site" evidence="7">
    <location>
        <position position="255"/>
    </location>
    <ligand>
        <name>Zn(2+)</name>
        <dbReference type="ChEBI" id="CHEBI:29105"/>
        <label>2</label>
    </ligand>
</feature>
<dbReference type="PROSITE" id="PS51432">
    <property type="entry name" value="AP_NUCLEASE_F2_4"/>
    <property type="match status" value="1"/>
</dbReference>
<comment type="function">
    <text evidence="7">Endonuclease IV plays a role in DNA repair. It cleaves phosphodiester bonds at apurinic or apyrimidinic (AP) sites, generating a 3'-hydroxyl group and a 5'-terminal sugar phosphate.</text>
</comment>
<comment type="catalytic activity">
    <reaction evidence="7">
        <text>Endonucleolytic cleavage to 5'-phosphooligonucleotide end-products.</text>
        <dbReference type="EC" id="3.1.21.2"/>
    </reaction>
</comment>
<evidence type="ECO:0000313" key="9">
    <source>
        <dbReference type="EMBL" id="BAS28836.1"/>
    </source>
</evidence>
<dbReference type="KEGG" id="lpil:LIP_3007"/>